<evidence type="ECO:0000313" key="2">
    <source>
        <dbReference type="Proteomes" id="UP001596996"/>
    </source>
</evidence>
<protein>
    <submittedName>
        <fullName evidence="1">Uncharacterized protein</fullName>
    </submittedName>
</protein>
<dbReference type="RefSeq" id="WP_380819299.1">
    <property type="nucleotide sequence ID" value="NZ_JBHTJN010000008.1"/>
</dbReference>
<sequence>MNQNQHYDINKVFNLLIHLSGLSNDIDKLIKLIKLKTGHEVSSNQIRNWRRSQNTRLYKRVPGFALDTVFDYMFEVKKKTGSFFEEDH</sequence>
<gene>
    <name evidence="1" type="ORF">ACFQ02_03340</name>
</gene>
<comment type="caution">
    <text evidence="1">The sequence shown here is derived from an EMBL/GenBank/DDBJ whole genome shotgun (WGS) entry which is preliminary data.</text>
</comment>
<accession>A0ABW3I7T6</accession>
<name>A0ABW3I7T6_9PAST</name>
<proteinExistence type="predicted"/>
<dbReference type="EMBL" id="JBHTJN010000008">
    <property type="protein sequence ID" value="MFD0965888.1"/>
    <property type="molecule type" value="Genomic_DNA"/>
</dbReference>
<organism evidence="1 2">
    <name type="scientific">Seminibacterium arietis</name>
    <dbReference type="NCBI Taxonomy" id="1173502"/>
    <lineage>
        <taxon>Bacteria</taxon>
        <taxon>Pseudomonadati</taxon>
        <taxon>Pseudomonadota</taxon>
        <taxon>Gammaproteobacteria</taxon>
        <taxon>Pasteurellales</taxon>
        <taxon>Pasteurellaceae</taxon>
        <taxon>Seminibacterium</taxon>
    </lineage>
</organism>
<evidence type="ECO:0000313" key="1">
    <source>
        <dbReference type="EMBL" id="MFD0965888.1"/>
    </source>
</evidence>
<reference evidence="2" key="1">
    <citation type="journal article" date="2019" name="Int. J. Syst. Evol. Microbiol.">
        <title>The Global Catalogue of Microorganisms (GCM) 10K type strain sequencing project: providing services to taxonomists for standard genome sequencing and annotation.</title>
        <authorList>
            <consortium name="The Broad Institute Genomics Platform"/>
            <consortium name="The Broad Institute Genome Sequencing Center for Infectious Disease"/>
            <person name="Wu L."/>
            <person name="Ma J."/>
        </authorList>
    </citation>
    <scope>NUCLEOTIDE SEQUENCE [LARGE SCALE GENOMIC DNA]</scope>
    <source>
        <strain evidence="2">CCUG 61707</strain>
    </source>
</reference>
<dbReference type="Proteomes" id="UP001596996">
    <property type="component" value="Unassembled WGS sequence"/>
</dbReference>
<keyword evidence="2" id="KW-1185">Reference proteome</keyword>